<comment type="caution">
    <text evidence="9">The sequence shown here is derived from an EMBL/GenBank/DDBJ whole genome shotgun (WGS) entry which is preliminary data.</text>
</comment>
<dbReference type="Proteomes" id="UP000885362">
    <property type="component" value="Unassembled WGS sequence"/>
</dbReference>
<evidence type="ECO:0000256" key="2">
    <source>
        <dbReference type="ARBA" id="ARBA00008664"/>
    </source>
</evidence>
<dbReference type="InterPro" id="IPR025202">
    <property type="entry name" value="PLD-like_dom"/>
</dbReference>
<dbReference type="EC" id="3.1.4.4" evidence="3"/>
<dbReference type="Pfam" id="PF13091">
    <property type="entry name" value="PLDc_2"/>
    <property type="match status" value="1"/>
</dbReference>
<evidence type="ECO:0000256" key="1">
    <source>
        <dbReference type="ARBA" id="ARBA00000798"/>
    </source>
</evidence>
<dbReference type="AlphaFoldDB" id="A0A6C8Y5J6"/>
<keyword evidence="7" id="KW-0732">Signal</keyword>
<accession>A0A6C8Y5J6</accession>
<dbReference type="GO" id="GO:0004630">
    <property type="term" value="F:phospholipase D activity"/>
    <property type="evidence" value="ECO:0007669"/>
    <property type="project" value="UniProtKB-EC"/>
</dbReference>
<dbReference type="InterPro" id="IPR001736">
    <property type="entry name" value="PLipase_D/transphosphatidylase"/>
</dbReference>
<dbReference type="PROSITE" id="PS50035">
    <property type="entry name" value="PLD"/>
    <property type="match status" value="1"/>
</dbReference>
<evidence type="ECO:0000256" key="3">
    <source>
        <dbReference type="ARBA" id="ARBA00012027"/>
    </source>
</evidence>
<organism evidence="9">
    <name type="scientific">Salmonella diarizonae</name>
    <dbReference type="NCBI Taxonomy" id="59204"/>
    <lineage>
        <taxon>Bacteria</taxon>
        <taxon>Pseudomonadati</taxon>
        <taxon>Pseudomonadota</taxon>
        <taxon>Gammaproteobacteria</taxon>
        <taxon>Enterobacterales</taxon>
        <taxon>Enterobacteriaceae</taxon>
        <taxon>Salmonella</taxon>
    </lineage>
</organism>
<feature type="domain" description="PLD phosphodiesterase" evidence="8">
    <location>
        <begin position="120"/>
        <end position="147"/>
    </location>
</feature>
<gene>
    <name evidence="9" type="ORF">EL06_25870</name>
</gene>
<dbReference type="GO" id="GO:0006793">
    <property type="term" value="P:phosphorus metabolic process"/>
    <property type="evidence" value="ECO:0007669"/>
    <property type="project" value="UniProtKB-ARBA"/>
</dbReference>
<proteinExistence type="inferred from homology"/>
<reference evidence="9" key="1">
    <citation type="submission" date="2018-08" db="EMBL/GenBank/DDBJ databases">
        <authorList>
            <consortium name="GenomeTrakr network: Whole genome sequencing for foodborne pathogen traceback"/>
        </authorList>
    </citation>
    <scope>NUCLEOTIDE SEQUENCE [LARGE SCALE GENOMIC DNA]</scope>
    <source>
        <strain evidence="9">FMA0132</strain>
    </source>
</reference>
<dbReference type="SUPFAM" id="SSF56024">
    <property type="entry name" value="Phospholipase D/nuclease"/>
    <property type="match status" value="1"/>
</dbReference>
<dbReference type="InterPro" id="IPR051406">
    <property type="entry name" value="PLD_domain"/>
</dbReference>
<evidence type="ECO:0000256" key="7">
    <source>
        <dbReference type="SAM" id="SignalP"/>
    </source>
</evidence>
<name>A0A6C8Y5J6_SALDZ</name>
<evidence type="ECO:0000256" key="6">
    <source>
        <dbReference type="ARBA" id="ARBA00023098"/>
    </source>
</evidence>
<feature type="signal peptide" evidence="7">
    <location>
        <begin position="1"/>
        <end position="19"/>
    </location>
</feature>
<dbReference type="PANTHER" id="PTHR43856:SF1">
    <property type="entry name" value="MITOCHONDRIAL CARDIOLIPIN HYDROLASE"/>
    <property type="match status" value="1"/>
</dbReference>
<dbReference type="GO" id="GO:0016891">
    <property type="term" value="F:RNA endonuclease activity producing 5'-phosphomonoesters, hydrolytic mechanism"/>
    <property type="evidence" value="ECO:0007669"/>
    <property type="project" value="TreeGrafter"/>
</dbReference>
<protein>
    <recommendedName>
        <fullName evidence="3">phospholipase D</fullName>
        <ecNumber evidence="3">3.1.4.4</ecNumber>
    </recommendedName>
</protein>
<feature type="chain" id="PRO_5025360899" description="phospholipase D" evidence="7">
    <location>
        <begin position="20"/>
        <end position="186"/>
    </location>
</feature>
<dbReference type="GO" id="GO:0016042">
    <property type="term" value="P:lipid catabolic process"/>
    <property type="evidence" value="ECO:0007669"/>
    <property type="project" value="UniProtKB-KW"/>
</dbReference>
<evidence type="ECO:0000259" key="8">
    <source>
        <dbReference type="PROSITE" id="PS50035"/>
    </source>
</evidence>
<keyword evidence="6" id="KW-0443">Lipid metabolism</keyword>
<dbReference type="CDD" id="cd09170">
    <property type="entry name" value="PLDc_Nuc"/>
    <property type="match status" value="1"/>
</dbReference>
<keyword evidence="5" id="KW-0442">Lipid degradation</keyword>
<dbReference type="EMBL" id="RSHK01000042">
    <property type="protein sequence ID" value="MIE72719.1"/>
    <property type="molecule type" value="Genomic_DNA"/>
</dbReference>
<dbReference type="SMART" id="SM00155">
    <property type="entry name" value="PLDc"/>
    <property type="match status" value="1"/>
</dbReference>
<dbReference type="Gene3D" id="3.30.870.10">
    <property type="entry name" value="Endonuclease Chain A"/>
    <property type="match status" value="1"/>
</dbReference>
<dbReference type="PANTHER" id="PTHR43856">
    <property type="entry name" value="CARDIOLIPIN HYDROLASE"/>
    <property type="match status" value="1"/>
</dbReference>
<evidence type="ECO:0000313" key="9">
    <source>
        <dbReference type="EMBL" id="MIE72719.1"/>
    </source>
</evidence>
<keyword evidence="4" id="KW-0378">Hydrolase</keyword>
<sequence>MRKYLYLALVMTIATPAMAVGIPLTVVNDKAPILTVGYSPATTGQASALSIVLSAINGAKRNVDIAAYSFTSKPIAAALVSAKNRGVSVRVVADEKANNSKYTAVTYLANQGVPVRLDSQYAIMHNKFMVVDGNIVQTGSFNYTASAVSRNAENVLLIQAAPALAKNYQTEFNRLWNESATLGSRY</sequence>
<comment type="catalytic activity">
    <reaction evidence="1">
        <text>a 1,2-diacyl-sn-glycero-3-phosphocholine + H2O = a 1,2-diacyl-sn-glycero-3-phosphate + choline + H(+)</text>
        <dbReference type="Rhea" id="RHEA:14445"/>
        <dbReference type="ChEBI" id="CHEBI:15354"/>
        <dbReference type="ChEBI" id="CHEBI:15377"/>
        <dbReference type="ChEBI" id="CHEBI:15378"/>
        <dbReference type="ChEBI" id="CHEBI:57643"/>
        <dbReference type="ChEBI" id="CHEBI:58608"/>
        <dbReference type="EC" id="3.1.4.4"/>
    </reaction>
</comment>
<comment type="similarity">
    <text evidence="2">Belongs to the phospholipase D family.</text>
</comment>
<evidence type="ECO:0000256" key="4">
    <source>
        <dbReference type="ARBA" id="ARBA00022801"/>
    </source>
</evidence>
<evidence type="ECO:0000256" key="5">
    <source>
        <dbReference type="ARBA" id="ARBA00022963"/>
    </source>
</evidence>